<dbReference type="AlphaFoldDB" id="A0A0C3PHI6"/>
<dbReference type="Proteomes" id="UP000053257">
    <property type="component" value="Unassembled WGS sequence"/>
</dbReference>
<sequence>MLTSTLVALAALTAASPALAAPVSPYARSDAGGALTLSSRWCPMIARAGFSSFKCPELEERPINGIYKARGIDDIVVRDDASGALTIPSIFACPIIARAGLSSSACPEERPFNGIFKARGSDDVMARDDNSGAITLPSFLACPIIARAGFSSSACPEERPFNGIYKARRNDVTARDDSSEALSLSTVGTLVSVAAPVIGGIIDHFTNKQPQQQRDYFVEELLARSILDELD</sequence>
<name>A0A0C3PHI6_PHLG1</name>
<dbReference type="EMBL" id="KN840546">
    <property type="protein sequence ID" value="KIP05338.1"/>
    <property type="molecule type" value="Genomic_DNA"/>
</dbReference>
<proteinExistence type="predicted"/>
<evidence type="ECO:0000313" key="2">
    <source>
        <dbReference type="EMBL" id="KIP05338.1"/>
    </source>
</evidence>
<feature type="chain" id="PRO_5002167963" evidence="1">
    <location>
        <begin position="21"/>
        <end position="231"/>
    </location>
</feature>
<dbReference type="OrthoDB" id="2803342at2759"/>
<dbReference type="HOGENOM" id="CLU_1200217_0_0_1"/>
<keyword evidence="1" id="KW-0732">Signal</keyword>
<accession>A0A0C3PHI6</accession>
<keyword evidence="3" id="KW-1185">Reference proteome</keyword>
<organism evidence="2 3">
    <name type="scientific">Phlebiopsis gigantea (strain 11061_1 CR5-6)</name>
    <name type="common">White-rot fungus</name>
    <name type="synonym">Peniophora gigantea</name>
    <dbReference type="NCBI Taxonomy" id="745531"/>
    <lineage>
        <taxon>Eukaryota</taxon>
        <taxon>Fungi</taxon>
        <taxon>Dikarya</taxon>
        <taxon>Basidiomycota</taxon>
        <taxon>Agaricomycotina</taxon>
        <taxon>Agaricomycetes</taxon>
        <taxon>Polyporales</taxon>
        <taxon>Phanerochaetaceae</taxon>
        <taxon>Phlebiopsis</taxon>
    </lineage>
</organism>
<evidence type="ECO:0000313" key="3">
    <source>
        <dbReference type="Proteomes" id="UP000053257"/>
    </source>
</evidence>
<gene>
    <name evidence="2" type="ORF">PHLGIDRAFT_119919</name>
</gene>
<evidence type="ECO:0000256" key="1">
    <source>
        <dbReference type="SAM" id="SignalP"/>
    </source>
</evidence>
<reference evidence="2 3" key="1">
    <citation type="journal article" date="2014" name="PLoS Genet.">
        <title>Analysis of the Phlebiopsis gigantea genome, transcriptome and secretome provides insight into its pioneer colonization strategies of wood.</title>
        <authorList>
            <person name="Hori C."/>
            <person name="Ishida T."/>
            <person name="Igarashi K."/>
            <person name="Samejima M."/>
            <person name="Suzuki H."/>
            <person name="Master E."/>
            <person name="Ferreira P."/>
            <person name="Ruiz-Duenas F.J."/>
            <person name="Held B."/>
            <person name="Canessa P."/>
            <person name="Larrondo L.F."/>
            <person name="Schmoll M."/>
            <person name="Druzhinina I.S."/>
            <person name="Kubicek C.P."/>
            <person name="Gaskell J.A."/>
            <person name="Kersten P."/>
            <person name="St John F."/>
            <person name="Glasner J."/>
            <person name="Sabat G."/>
            <person name="Splinter BonDurant S."/>
            <person name="Syed K."/>
            <person name="Yadav J."/>
            <person name="Mgbeahuruike A.C."/>
            <person name="Kovalchuk A."/>
            <person name="Asiegbu F.O."/>
            <person name="Lackner G."/>
            <person name="Hoffmeister D."/>
            <person name="Rencoret J."/>
            <person name="Gutierrez A."/>
            <person name="Sun H."/>
            <person name="Lindquist E."/>
            <person name="Barry K."/>
            <person name="Riley R."/>
            <person name="Grigoriev I.V."/>
            <person name="Henrissat B."/>
            <person name="Kues U."/>
            <person name="Berka R.M."/>
            <person name="Martinez A.T."/>
            <person name="Covert S.F."/>
            <person name="Blanchette R.A."/>
            <person name="Cullen D."/>
        </authorList>
    </citation>
    <scope>NUCLEOTIDE SEQUENCE [LARGE SCALE GENOMIC DNA]</scope>
    <source>
        <strain evidence="2 3">11061_1 CR5-6</strain>
    </source>
</reference>
<feature type="signal peptide" evidence="1">
    <location>
        <begin position="1"/>
        <end position="20"/>
    </location>
</feature>
<protein>
    <submittedName>
        <fullName evidence="2">Uncharacterized protein</fullName>
    </submittedName>
</protein>